<reference evidence="1" key="1">
    <citation type="journal article" date="2012" name="Proc. Natl. Acad. Sci. U.S.A.">
        <title>Antigenic diversity is generated by distinct evolutionary mechanisms in African trypanosome species.</title>
        <authorList>
            <person name="Jackson A.P."/>
            <person name="Berry A."/>
            <person name="Aslett M."/>
            <person name="Allison H.C."/>
            <person name="Burton P."/>
            <person name="Vavrova-Anderson J."/>
            <person name="Brown R."/>
            <person name="Browne H."/>
            <person name="Corton N."/>
            <person name="Hauser H."/>
            <person name="Gamble J."/>
            <person name="Gilderthorp R."/>
            <person name="Marcello L."/>
            <person name="McQuillan J."/>
            <person name="Otto T.D."/>
            <person name="Quail M.A."/>
            <person name="Sanders M.J."/>
            <person name="van Tonder A."/>
            <person name="Ginger M.L."/>
            <person name="Field M.C."/>
            <person name="Barry J.D."/>
            <person name="Hertz-Fowler C."/>
            <person name="Berriman M."/>
        </authorList>
    </citation>
    <scope>NUCLEOTIDE SEQUENCE</scope>
    <source>
        <strain evidence="1">IL3000</strain>
    </source>
</reference>
<organism evidence="1">
    <name type="scientific">Trypanosoma congolense (strain IL3000)</name>
    <dbReference type="NCBI Taxonomy" id="1068625"/>
    <lineage>
        <taxon>Eukaryota</taxon>
        <taxon>Discoba</taxon>
        <taxon>Euglenozoa</taxon>
        <taxon>Kinetoplastea</taxon>
        <taxon>Metakinetoplastina</taxon>
        <taxon>Trypanosomatida</taxon>
        <taxon>Trypanosomatidae</taxon>
        <taxon>Trypanosoma</taxon>
        <taxon>Nannomonas</taxon>
    </lineage>
</organism>
<gene>
    <name evidence="1" type="ORF">TCIL3000_9_6320</name>
</gene>
<dbReference type="AlphaFoldDB" id="G0UV06"/>
<dbReference type="VEuPathDB" id="TriTrypDB:TcIL3000_9_6320"/>
<sequence>METILMRSNFPGSKDGAVFCTFSPKHPFAVDDRYALPADCVPSVSPPPPSPPIFTSQTCTPLTQGLSGWLRVTRMDHFGSTVLCEEAQVHLGKLRIIVEALRSATFSKTASFDVAHGTVQLSEDPKENADTLDAVGQSVSCAVE</sequence>
<protein>
    <submittedName>
        <fullName evidence="1">Uncharacterized protein TCIL3000_9_6320</fullName>
    </submittedName>
</protein>
<feature type="non-terminal residue" evidence="1">
    <location>
        <position position="144"/>
    </location>
</feature>
<proteinExistence type="predicted"/>
<name>G0UV06_TRYCI</name>
<dbReference type="EMBL" id="HE575322">
    <property type="protein sequence ID" value="CCC93220.1"/>
    <property type="molecule type" value="Genomic_DNA"/>
</dbReference>
<evidence type="ECO:0000313" key="1">
    <source>
        <dbReference type="EMBL" id="CCC93220.1"/>
    </source>
</evidence>
<accession>G0UV06</accession>